<evidence type="ECO:0000313" key="1">
    <source>
        <dbReference type="EMBL" id="KZW02372.1"/>
    </source>
</evidence>
<proteinExistence type="predicted"/>
<dbReference type="AlphaFoldDB" id="A0A165PM69"/>
<dbReference type="InterPro" id="IPR032675">
    <property type="entry name" value="LRR_dom_sf"/>
</dbReference>
<protein>
    <submittedName>
        <fullName evidence="1">Uncharacterized protein</fullName>
    </submittedName>
</protein>
<dbReference type="SUPFAM" id="SSF52047">
    <property type="entry name" value="RNI-like"/>
    <property type="match status" value="1"/>
</dbReference>
<dbReference type="Gene3D" id="3.80.10.10">
    <property type="entry name" value="Ribonuclease Inhibitor"/>
    <property type="match status" value="1"/>
</dbReference>
<evidence type="ECO:0000313" key="2">
    <source>
        <dbReference type="Proteomes" id="UP000077266"/>
    </source>
</evidence>
<sequence length="557" mass="61809">MPYSTGHSPRVPIYTLPVELLLEVMKDVGDPVLVTAVCSHWRRFGLRAPRLWTTIRIRDEDGYTALATTQIFAARSATLALHIHRTGLLYGDKSESDAASLWILDALILSLLARCASFTYRYCSLSRGRTASFVLTVFSNSAPLLRSLRLTGKGDLRQLYDSNKPLATDWPVLKVLNLECCFPLGSLAVTSLERLRIYPASSCSRDCQNYNSFSPGLATVVGRNPLLRKLDVDCEGAGCRDEEAIHGARVGLGDVFPSHSRDVKLWSVNLAWVSAVPPVLRNLTKLILGGETTQPGVCEGEYGIHAVHAFSRFLSEVPNLERLSIGDWEYPVVVTPDDLSSLTRVPVTRLRELRLRRVDATWCKQILGAMIAPHLQDLHLEPDYDDETVGASNCQLFVPSSVLQWNFPQLKKLEIDFEEWTPPSYVGTEIPLLLRHGVLPSLRILFLGQYSTHGFISAPIAHSIAHVLSDCRIMPSLRKLQMPACDLRNDVARGSRGNVTDTLSWNSPYADREMGRLLNERRGADAESNVPPITVTILECDCRDLDSDSDSDVSSSS</sequence>
<dbReference type="EMBL" id="KV425888">
    <property type="protein sequence ID" value="KZW02372.1"/>
    <property type="molecule type" value="Genomic_DNA"/>
</dbReference>
<dbReference type="PANTHER" id="PTHR16134">
    <property type="entry name" value="F-BOX/TPR REPEAT PROTEIN POF3"/>
    <property type="match status" value="1"/>
</dbReference>
<dbReference type="InParanoid" id="A0A165PM69"/>
<name>A0A165PM69_EXIGL</name>
<keyword evidence="2" id="KW-1185">Reference proteome</keyword>
<dbReference type="Proteomes" id="UP000077266">
    <property type="component" value="Unassembled WGS sequence"/>
</dbReference>
<reference evidence="1 2" key="1">
    <citation type="journal article" date="2016" name="Mol. Biol. Evol.">
        <title>Comparative Genomics of Early-Diverging Mushroom-Forming Fungi Provides Insights into the Origins of Lignocellulose Decay Capabilities.</title>
        <authorList>
            <person name="Nagy L.G."/>
            <person name="Riley R."/>
            <person name="Tritt A."/>
            <person name="Adam C."/>
            <person name="Daum C."/>
            <person name="Floudas D."/>
            <person name="Sun H."/>
            <person name="Yadav J.S."/>
            <person name="Pangilinan J."/>
            <person name="Larsson K.H."/>
            <person name="Matsuura K."/>
            <person name="Barry K."/>
            <person name="Labutti K."/>
            <person name="Kuo R."/>
            <person name="Ohm R.A."/>
            <person name="Bhattacharya S.S."/>
            <person name="Shirouzu T."/>
            <person name="Yoshinaga Y."/>
            <person name="Martin F.M."/>
            <person name="Grigoriev I.V."/>
            <person name="Hibbett D.S."/>
        </authorList>
    </citation>
    <scope>NUCLEOTIDE SEQUENCE [LARGE SCALE GENOMIC DNA]</scope>
    <source>
        <strain evidence="1 2">HHB12029</strain>
    </source>
</reference>
<dbReference type="PANTHER" id="PTHR16134:SF119">
    <property type="entry name" value="AT02038P-RELATED"/>
    <property type="match status" value="1"/>
</dbReference>
<organism evidence="1 2">
    <name type="scientific">Exidia glandulosa HHB12029</name>
    <dbReference type="NCBI Taxonomy" id="1314781"/>
    <lineage>
        <taxon>Eukaryota</taxon>
        <taxon>Fungi</taxon>
        <taxon>Dikarya</taxon>
        <taxon>Basidiomycota</taxon>
        <taxon>Agaricomycotina</taxon>
        <taxon>Agaricomycetes</taxon>
        <taxon>Auriculariales</taxon>
        <taxon>Exidiaceae</taxon>
        <taxon>Exidia</taxon>
    </lineage>
</organism>
<accession>A0A165PM69</accession>
<gene>
    <name evidence="1" type="ORF">EXIGLDRAFT_829267</name>
</gene>
<dbReference type="OrthoDB" id="3357519at2759"/>